<evidence type="ECO:0000313" key="3">
    <source>
        <dbReference type="Proteomes" id="UP000248598"/>
    </source>
</evidence>
<proteinExistence type="predicted"/>
<name>A0AAX2J436_KINKI</name>
<evidence type="ECO:0000256" key="1">
    <source>
        <dbReference type="SAM" id="MobiDB-lite"/>
    </source>
</evidence>
<reference evidence="2 3" key="1">
    <citation type="submission" date="2018-06" db="EMBL/GenBank/DDBJ databases">
        <authorList>
            <consortium name="Pathogen Informatics"/>
            <person name="Doyle S."/>
        </authorList>
    </citation>
    <scope>NUCLEOTIDE SEQUENCE [LARGE SCALE GENOMIC DNA]</scope>
    <source>
        <strain evidence="2 3">NCTC10529</strain>
    </source>
</reference>
<dbReference type="GeneID" id="93262045"/>
<gene>
    <name evidence="2" type="ORF">NCTC10529_00734</name>
</gene>
<sequence length="181" mass="18938">MKWLFFTLVALNLIVFAGMLARKIYQPAPVAAVVAPQSAPQQPSQVIINTGTGAVAIPSNGGANTARPVANAPRSAPAPRTTSSTTSRNTANEGAAESRPAHRACSARVSMPADDYHRIKGLLNNFPHAATSQVVQGGGEGNAQSSTRMNVLFMNVTDQDASAIQAVVGRYGQLNRTPCNQ</sequence>
<evidence type="ECO:0000313" key="2">
    <source>
        <dbReference type="EMBL" id="SQH24547.1"/>
    </source>
</evidence>
<accession>A0AAX2J436</accession>
<dbReference type="Proteomes" id="UP000248598">
    <property type="component" value="Chromosome 1"/>
</dbReference>
<evidence type="ECO:0008006" key="4">
    <source>
        <dbReference type="Google" id="ProtNLM"/>
    </source>
</evidence>
<organism evidence="2 3">
    <name type="scientific">Kingella kingae</name>
    <dbReference type="NCBI Taxonomy" id="504"/>
    <lineage>
        <taxon>Bacteria</taxon>
        <taxon>Pseudomonadati</taxon>
        <taxon>Pseudomonadota</taxon>
        <taxon>Betaproteobacteria</taxon>
        <taxon>Neisseriales</taxon>
        <taxon>Neisseriaceae</taxon>
        <taxon>Kingella</taxon>
    </lineage>
</organism>
<protein>
    <recommendedName>
        <fullName evidence="4">Cell division protein</fullName>
    </recommendedName>
</protein>
<dbReference type="RefSeq" id="WP_003785119.1">
    <property type="nucleotide sequence ID" value="NZ_CP091518.1"/>
</dbReference>
<dbReference type="AlphaFoldDB" id="A0AAX2J436"/>
<feature type="region of interest" description="Disordered" evidence="1">
    <location>
        <begin position="58"/>
        <end position="105"/>
    </location>
</feature>
<dbReference type="EMBL" id="LS483426">
    <property type="protein sequence ID" value="SQH24547.1"/>
    <property type="molecule type" value="Genomic_DNA"/>
</dbReference>
<feature type="compositionally biased region" description="Low complexity" evidence="1">
    <location>
        <begin position="66"/>
        <end position="92"/>
    </location>
</feature>